<keyword evidence="3" id="KW-0106">Calcium</keyword>
<evidence type="ECO:0000256" key="3">
    <source>
        <dbReference type="ARBA" id="ARBA00022837"/>
    </source>
</evidence>
<sequence>MSTLGRRAAESTRCRAAASSGQPKMAAQTTVSEQRLDWMLATLLEKITERGGSVSNRVKTLLTRFDLDNSGELEMDEFRSCLEDFLAGLQDCEFEALAQRFDSDGSGSVSIPEFTAELTKLAQEKEENGGFPPARPPPSQKTTNTRRPRACGLRKTDPSEFEGYGGGLSFSEASKAPTPTAALDVFFDELRAKAKTLAFQSSLREDGIDGKLLKRSLERQRSTPSATHLTAAQFEEALAPFGGVFDEENCLPARVWAACNNGNIEDIMSRFKKGNALRARNDVPREVLKLRTLLLDKFVGMGGPLRLAVRDQLTKYDGDGSGELDRAECAKAFSGLVPGIEEKQVNLLVDDIDTDGSQTLTVDEIEGYLLAAQSARDPQSTSLGLKPKKPFYTAEGARGL</sequence>
<evidence type="ECO:0000259" key="5">
    <source>
        <dbReference type="PROSITE" id="PS50222"/>
    </source>
</evidence>
<dbReference type="CDD" id="cd00051">
    <property type="entry name" value="EFh"/>
    <property type="match status" value="1"/>
</dbReference>
<evidence type="ECO:0000313" key="6">
    <source>
        <dbReference type="EMBL" id="CAH0375707.1"/>
    </source>
</evidence>
<dbReference type="EMBL" id="CAKKNE010000005">
    <property type="protein sequence ID" value="CAH0375707.1"/>
    <property type="molecule type" value="Genomic_DNA"/>
</dbReference>
<dbReference type="InterPro" id="IPR002048">
    <property type="entry name" value="EF_hand_dom"/>
</dbReference>
<accession>A0A8J2SWB5</accession>
<gene>
    <name evidence="6" type="ORF">PECAL_5P02450</name>
</gene>
<dbReference type="SUPFAM" id="SSF47473">
    <property type="entry name" value="EF-hand"/>
    <property type="match status" value="1"/>
</dbReference>
<dbReference type="AlphaFoldDB" id="A0A8J2SWB5"/>
<evidence type="ECO:0000313" key="7">
    <source>
        <dbReference type="Proteomes" id="UP000789595"/>
    </source>
</evidence>
<dbReference type="InterPro" id="IPR051581">
    <property type="entry name" value="Ca-bind"/>
</dbReference>
<dbReference type="GO" id="GO:0005509">
    <property type="term" value="F:calcium ion binding"/>
    <property type="evidence" value="ECO:0007669"/>
    <property type="project" value="InterPro"/>
</dbReference>
<evidence type="ECO:0000256" key="1">
    <source>
        <dbReference type="ARBA" id="ARBA00022723"/>
    </source>
</evidence>
<feature type="region of interest" description="Disordered" evidence="4">
    <location>
        <begin position="124"/>
        <end position="156"/>
    </location>
</feature>
<protein>
    <recommendedName>
        <fullName evidence="5">EF-hand domain-containing protein</fullName>
    </recommendedName>
</protein>
<feature type="region of interest" description="Disordered" evidence="4">
    <location>
        <begin position="1"/>
        <end position="25"/>
    </location>
</feature>
<dbReference type="Pfam" id="PF13202">
    <property type="entry name" value="EF-hand_5"/>
    <property type="match status" value="1"/>
</dbReference>
<organism evidence="6 7">
    <name type="scientific">Pelagomonas calceolata</name>
    <dbReference type="NCBI Taxonomy" id="35677"/>
    <lineage>
        <taxon>Eukaryota</taxon>
        <taxon>Sar</taxon>
        <taxon>Stramenopiles</taxon>
        <taxon>Ochrophyta</taxon>
        <taxon>Pelagophyceae</taxon>
        <taxon>Pelagomonadales</taxon>
        <taxon>Pelagomonadaceae</taxon>
        <taxon>Pelagomonas</taxon>
    </lineage>
</organism>
<dbReference type="PROSITE" id="PS50222">
    <property type="entry name" value="EF_HAND_2"/>
    <property type="match status" value="2"/>
</dbReference>
<feature type="domain" description="EF-hand" evidence="5">
    <location>
        <begin position="93"/>
        <end position="124"/>
    </location>
</feature>
<dbReference type="SMART" id="SM00054">
    <property type="entry name" value="EFh"/>
    <property type="match status" value="4"/>
</dbReference>
<feature type="domain" description="EF-hand" evidence="5">
    <location>
        <begin position="53"/>
        <end position="88"/>
    </location>
</feature>
<proteinExistence type="predicted"/>
<evidence type="ECO:0000256" key="4">
    <source>
        <dbReference type="SAM" id="MobiDB-lite"/>
    </source>
</evidence>
<dbReference type="PROSITE" id="PS00018">
    <property type="entry name" value="EF_HAND_1"/>
    <property type="match status" value="3"/>
</dbReference>
<dbReference type="PANTHER" id="PTHR34524">
    <property type="entry name" value="CALCYPHOSIN"/>
    <property type="match status" value="1"/>
</dbReference>
<keyword evidence="7" id="KW-1185">Reference proteome</keyword>
<comment type="caution">
    <text evidence="6">The sequence shown here is derived from an EMBL/GenBank/DDBJ whole genome shotgun (WGS) entry which is preliminary data.</text>
</comment>
<dbReference type="InterPro" id="IPR011992">
    <property type="entry name" value="EF-hand-dom_pair"/>
</dbReference>
<name>A0A8J2SWB5_9STRA</name>
<dbReference type="Gene3D" id="1.10.238.10">
    <property type="entry name" value="EF-hand"/>
    <property type="match status" value="2"/>
</dbReference>
<keyword evidence="2" id="KW-0677">Repeat</keyword>
<keyword evidence="1" id="KW-0479">Metal-binding</keyword>
<reference evidence="6" key="1">
    <citation type="submission" date="2021-11" db="EMBL/GenBank/DDBJ databases">
        <authorList>
            <consortium name="Genoscope - CEA"/>
            <person name="William W."/>
        </authorList>
    </citation>
    <scope>NUCLEOTIDE SEQUENCE</scope>
</reference>
<evidence type="ECO:0000256" key="2">
    <source>
        <dbReference type="ARBA" id="ARBA00022737"/>
    </source>
</evidence>
<dbReference type="PANTHER" id="PTHR34524:SF6">
    <property type="entry name" value="CALCYPHOSINE LIKE"/>
    <property type="match status" value="1"/>
</dbReference>
<dbReference type="OrthoDB" id="444540at2759"/>
<dbReference type="InterPro" id="IPR018247">
    <property type="entry name" value="EF_Hand_1_Ca_BS"/>
</dbReference>
<dbReference type="Proteomes" id="UP000789595">
    <property type="component" value="Unassembled WGS sequence"/>
</dbReference>